<dbReference type="PANTHER" id="PTHR46720">
    <property type="entry name" value="HYDROXYLASE, PUTATIVE (AFU_ORTHOLOGUE AFUA_3G01460)-RELATED"/>
    <property type="match status" value="1"/>
</dbReference>
<dbReference type="AlphaFoldDB" id="A0A438MS26"/>
<organism evidence="5 6">
    <name type="scientific">Exophiala mesophila</name>
    <name type="common">Black yeast-like fungus</name>
    <dbReference type="NCBI Taxonomy" id="212818"/>
    <lineage>
        <taxon>Eukaryota</taxon>
        <taxon>Fungi</taxon>
        <taxon>Dikarya</taxon>
        <taxon>Ascomycota</taxon>
        <taxon>Pezizomycotina</taxon>
        <taxon>Eurotiomycetes</taxon>
        <taxon>Chaetothyriomycetidae</taxon>
        <taxon>Chaetothyriales</taxon>
        <taxon>Herpotrichiellaceae</taxon>
        <taxon>Exophiala</taxon>
    </lineage>
</organism>
<dbReference type="EMBL" id="NAJM01000076">
    <property type="protein sequence ID" value="RVX65873.1"/>
    <property type="molecule type" value="Genomic_DNA"/>
</dbReference>
<dbReference type="Gene3D" id="3.50.50.60">
    <property type="entry name" value="FAD/NAD(P)-binding domain"/>
    <property type="match status" value="1"/>
</dbReference>
<dbReference type="PRINTS" id="PR00420">
    <property type="entry name" value="RNGMNOXGNASE"/>
</dbReference>
<evidence type="ECO:0000256" key="2">
    <source>
        <dbReference type="ARBA" id="ARBA00022827"/>
    </source>
</evidence>
<sequence length="471" mass="51223">MATMHSEETSTPPIAIIGGGLAGLTLSIGLSHNNIPHKIYESAKAFAEIGAGIALGPNSVRALEQIDPRINAGFRRCVTYNEGVETDEFNNGIGGKSAEWMDVRVGMKTGFSDLIAVVSHKGSPKPGRACFHRAKFLDELIKLVPRSSSHFGKTLTSLEPAKDQSGNIILHFADGMSASASAVIACDGIKSVVRRSYILADTPNVPCGRPQSSHEYAYRGMYTKEQFVSLTNGEISPSKGTIFCGADGYIVIYPVEKGKFINMVAIKRVPETLSTNTAIGEQGFKPLEQDDTSWVQIVSKESMIADFADWGETIQTLLSEIKRPERWALFDHFAAPTYVRGKVAILGDAAHASTPHQGQGAGMAFEDSLIMSATLGKVLGTSQGIPYGSDPALGAKLEACFKAYDEVRRPRTQEVCRTSREMGEMIEFVLPGFGNDLAKIQANLNMRMDWIWDVNLRTEVQRAVEIAQKML</sequence>
<name>A0A438MS26_EXOME</name>
<dbReference type="PANTHER" id="PTHR46720:SF3">
    <property type="entry name" value="FAD-BINDING DOMAIN-CONTAINING PROTEIN-RELATED"/>
    <property type="match status" value="1"/>
</dbReference>
<dbReference type="SUPFAM" id="SSF54373">
    <property type="entry name" value="FAD-linked reductases, C-terminal domain"/>
    <property type="match status" value="1"/>
</dbReference>
<dbReference type="GO" id="GO:0044550">
    <property type="term" value="P:secondary metabolite biosynthetic process"/>
    <property type="evidence" value="ECO:0007669"/>
    <property type="project" value="TreeGrafter"/>
</dbReference>
<evidence type="ECO:0000256" key="1">
    <source>
        <dbReference type="ARBA" id="ARBA00022630"/>
    </source>
</evidence>
<dbReference type="InterPro" id="IPR051104">
    <property type="entry name" value="FAD_monoxygenase"/>
</dbReference>
<dbReference type="Proteomes" id="UP000288859">
    <property type="component" value="Unassembled WGS sequence"/>
</dbReference>
<evidence type="ECO:0000259" key="4">
    <source>
        <dbReference type="Pfam" id="PF01494"/>
    </source>
</evidence>
<feature type="domain" description="FAD-binding" evidence="4">
    <location>
        <begin position="316"/>
        <end position="380"/>
    </location>
</feature>
<keyword evidence="2" id="KW-0274">FAD</keyword>
<dbReference type="OrthoDB" id="417877at2759"/>
<keyword evidence="3" id="KW-0560">Oxidoreductase</keyword>
<accession>A0A438MS26</accession>
<proteinExistence type="predicted"/>
<gene>
    <name evidence="5" type="ORF">B0A52_10286</name>
</gene>
<dbReference type="VEuPathDB" id="FungiDB:PV10_01590"/>
<evidence type="ECO:0000313" key="6">
    <source>
        <dbReference type="Proteomes" id="UP000288859"/>
    </source>
</evidence>
<dbReference type="SUPFAM" id="SSF51905">
    <property type="entry name" value="FAD/NAD(P)-binding domain"/>
    <property type="match status" value="1"/>
</dbReference>
<dbReference type="GO" id="GO:0071949">
    <property type="term" value="F:FAD binding"/>
    <property type="evidence" value="ECO:0007669"/>
    <property type="project" value="InterPro"/>
</dbReference>
<evidence type="ECO:0000313" key="5">
    <source>
        <dbReference type="EMBL" id="RVX65873.1"/>
    </source>
</evidence>
<dbReference type="InterPro" id="IPR002938">
    <property type="entry name" value="FAD-bd"/>
</dbReference>
<dbReference type="Pfam" id="PF01494">
    <property type="entry name" value="FAD_binding_3"/>
    <property type="match status" value="1"/>
</dbReference>
<keyword evidence="1" id="KW-0285">Flavoprotein</keyword>
<dbReference type="GO" id="GO:0016491">
    <property type="term" value="F:oxidoreductase activity"/>
    <property type="evidence" value="ECO:0007669"/>
    <property type="project" value="UniProtKB-KW"/>
</dbReference>
<protein>
    <recommendedName>
        <fullName evidence="4">FAD-binding domain-containing protein</fullName>
    </recommendedName>
</protein>
<evidence type="ECO:0000256" key="3">
    <source>
        <dbReference type="ARBA" id="ARBA00023002"/>
    </source>
</evidence>
<dbReference type="InterPro" id="IPR036188">
    <property type="entry name" value="FAD/NAD-bd_sf"/>
</dbReference>
<reference evidence="5 6" key="1">
    <citation type="submission" date="2017-03" db="EMBL/GenBank/DDBJ databases">
        <title>Genomes of endolithic fungi from Antarctica.</title>
        <authorList>
            <person name="Coleine C."/>
            <person name="Masonjones S."/>
            <person name="Stajich J.E."/>
        </authorList>
    </citation>
    <scope>NUCLEOTIDE SEQUENCE [LARGE SCALE GENOMIC DNA]</scope>
    <source>
        <strain evidence="5 6">CCFEE 6314</strain>
    </source>
</reference>
<comment type="caution">
    <text evidence="5">The sequence shown here is derived from an EMBL/GenBank/DDBJ whole genome shotgun (WGS) entry which is preliminary data.</text>
</comment>